<dbReference type="AlphaFoldDB" id="A0A182JK85"/>
<dbReference type="PANTHER" id="PTHR11475:SF134">
    <property type="entry name" value="LD42267P"/>
    <property type="match status" value="1"/>
</dbReference>
<evidence type="ECO:0000313" key="2">
    <source>
        <dbReference type="EnsemblMetazoa" id="AATE019623-PA.1"/>
    </source>
</evidence>
<dbReference type="PROSITE" id="PS50292">
    <property type="entry name" value="PEROXIDASE_3"/>
    <property type="match status" value="1"/>
</dbReference>
<dbReference type="SUPFAM" id="SSF48113">
    <property type="entry name" value="Heme-dependent peroxidases"/>
    <property type="match status" value="1"/>
</dbReference>
<dbReference type="STRING" id="41427.A0A182JK85"/>
<dbReference type="PANTHER" id="PTHR11475">
    <property type="entry name" value="OXIDASE/PEROXIDASE"/>
    <property type="match status" value="1"/>
</dbReference>
<reference evidence="2" key="1">
    <citation type="submission" date="2022-08" db="UniProtKB">
        <authorList>
            <consortium name="EnsemblMetazoa"/>
        </authorList>
    </citation>
    <scope>IDENTIFICATION</scope>
    <source>
        <strain evidence="2">EBRO</strain>
    </source>
</reference>
<accession>A0A182JK85</accession>
<dbReference type="GO" id="GO:0020037">
    <property type="term" value="F:heme binding"/>
    <property type="evidence" value="ECO:0007669"/>
    <property type="project" value="InterPro"/>
</dbReference>
<protein>
    <submittedName>
        <fullName evidence="2">Uncharacterized protein</fullName>
    </submittedName>
</protein>
<dbReference type="InterPro" id="IPR037120">
    <property type="entry name" value="Haem_peroxidase_sf_animal"/>
</dbReference>
<dbReference type="InterPro" id="IPR019791">
    <property type="entry name" value="Haem_peroxidase_animal"/>
</dbReference>
<dbReference type="InterPro" id="IPR010255">
    <property type="entry name" value="Haem_peroxidase_sf"/>
</dbReference>
<keyword evidence="1" id="KW-0575">Peroxidase</keyword>
<dbReference type="EnsemblMetazoa" id="AATE019623-RA">
    <property type="protein sequence ID" value="AATE019623-PA.1"/>
    <property type="gene ID" value="AATE019623"/>
</dbReference>
<dbReference type="Gene3D" id="1.10.640.10">
    <property type="entry name" value="Haem peroxidase domain superfamily, animal type"/>
    <property type="match status" value="1"/>
</dbReference>
<dbReference type="GO" id="GO:0006979">
    <property type="term" value="P:response to oxidative stress"/>
    <property type="evidence" value="ECO:0007669"/>
    <property type="project" value="InterPro"/>
</dbReference>
<sequence>MAHKVCRYSGTPHGLGWILVVSFCLLMAVHDSVEVNFANYDLGDVPTAYKNYDQQCGYQVQSCSANSCPNLADFCQLEQDALERAVAEMRNNEVVAMNPQFLIGEGEFDLGFFQTKPIKGNEELGVRRTLTTQKFLQALAKKFGECQMKNLLEGRCYSNATLSSCKGSEQIKCDPSYPFRSYDGSCNNLKNPSWGRRGNPLKYPIAPCYSDVVSKPARSKSGQALPPNRALISDIARFLDTNASNRTSTLNMFLVFFSEVVNGDMIGRATKRTRKATDGFRGCLADGSDRSANVSPLTNPLRVRPDDHFYGPLGVRCLNFNPQEKANDRCELKHAAERNLESSYLDLSILYTDEPQYDHQGKLKLFQCGTSEAIVLSEPISVHKIAISGLFGQLHNYCVDRAGMCPKSPDRAKVRERCRALTIGVYQKLIYDHLLPVLFGEELYNRCGLNCEYNSRVESAVSQLYKSGPGRFQHVWIPDQMMYKSEGKSEWLPFNVFFHEHEQFDCTSSVAGVLESPIKIGGLSNSNVNIFYTEDGVRGTCLSCLDLARNRDAGLCPLLTSKHYIERLIEDESEAGKCYNTFEDLSDLFRPEFCDLLKHHYESPSDVDVLLSILERRRYPGAMLPKLVSQVTCLEFKRLKCTDRFFHTWNPYLGKGSHHLINSLDFTALLALFTDMQDVPLNPFFVHGPRVAASEVRGYVKTLDYLFCHL</sequence>
<keyword evidence="1" id="KW-0560">Oxidoreductase</keyword>
<dbReference type="VEuPathDB" id="VectorBase:AATE019623"/>
<dbReference type="GO" id="GO:0004601">
    <property type="term" value="F:peroxidase activity"/>
    <property type="evidence" value="ECO:0007669"/>
    <property type="project" value="UniProtKB-KW"/>
</dbReference>
<name>A0A182JK85_ANOAO</name>
<organism evidence="2">
    <name type="scientific">Anopheles atroparvus</name>
    <name type="common">European mosquito</name>
    <dbReference type="NCBI Taxonomy" id="41427"/>
    <lineage>
        <taxon>Eukaryota</taxon>
        <taxon>Metazoa</taxon>
        <taxon>Ecdysozoa</taxon>
        <taxon>Arthropoda</taxon>
        <taxon>Hexapoda</taxon>
        <taxon>Insecta</taxon>
        <taxon>Pterygota</taxon>
        <taxon>Neoptera</taxon>
        <taxon>Endopterygota</taxon>
        <taxon>Diptera</taxon>
        <taxon>Nematocera</taxon>
        <taxon>Culicoidea</taxon>
        <taxon>Culicidae</taxon>
        <taxon>Anophelinae</taxon>
        <taxon>Anopheles</taxon>
    </lineage>
</organism>
<proteinExistence type="predicted"/>
<dbReference type="Pfam" id="PF03098">
    <property type="entry name" value="An_peroxidase"/>
    <property type="match status" value="2"/>
</dbReference>
<evidence type="ECO:0000256" key="1">
    <source>
        <dbReference type="ARBA" id="ARBA00022559"/>
    </source>
</evidence>